<sequence length="379" mass="42291">MSNAFASHNSRRAFICGFTPGHLVHPHQLITALKSSSSIQARILSVSDDGTIELARSDGSITTVWNHDPERARSLSGAEETPLVSLLGDSLLAIGDGCLSVSKIPTQCWGVHASDNSQHPAWVGLESHQWVPDPESYYPSDGSIRPPYCGCAPGHRVSLKRLDRALKAGPGQRGDVLEITDTGRVVLGLGGREVVLHNHNPKRMSTALQTYRNPLEREYPLDYGDHPEASLLDRDVLRIGHFYFWTTYEPRALCSYDYTEEHYEGMRRVLSRNGARPPKYPSQEDLSIPGFIYEMVRSGVEEERFRLTASLQEEKSLGGTYIPIGLQPSSPEWGSEEHVERIYKALVSSLSKTEEQPKYELTPDQVAEKFITSLYGETR</sequence>
<organism evidence="1">
    <name type="scientific">freshwater metagenome</name>
    <dbReference type="NCBI Taxonomy" id="449393"/>
    <lineage>
        <taxon>unclassified sequences</taxon>
        <taxon>metagenomes</taxon>
        <taxon>ecological metagenomes</taxon>
    </lineage>
</organism>
<evidence type="ECO:0000313" key="1">
    <source>
        <dbReference type="EMBL" id="CAB5013635.1"/>
    </source>
</evidence>
<protein>
    <submittedName>
        <fullName evidence="1">Unannotated protein</fullName>
    </submittedName>
</protein>
<name>A0A6J7Q9S0_9ZZZZ</name>
<reference evidence="1" key="1">
    <citation type="submission" date="2020-05" db="EMBL/GenBank/DDBJ databases">
        <authorList>
            <person name="Chiriac C."/>
            <person name="Salcher M."/>
            <person name="Ghai R."/>
            <person name="Kavagutti S V."/>
        </authorList>
    </citation>
    <scope>NUCLEOTIDE SEQUENCE</scope>
</reference>
<dbReference type="EMBL" id="CAFBPF010000098">
    <property type="protein sequence ID" value="CAB5013635.1"/>
    <property type="molecule type" value="Genomic_DNA"/>
</dbReference>
<dbReference type="AlphaFoldDB" id="A0A6J7Q9S0"/>
<accession>A0A6J7Q9S0</accession>
<proteinExistence type="predicted"/>
<gene>
    <name evidence="1" type="ORF">UFOPK4071_00851</name>
</gene>